<sequence>MAKTRGGSTKSSAPIASSIKKRKAEKVLKTCKKKKIALEEPESDSEMEQWRRLTITRTVVLMKVIMLRVVKEKVIARRVVEMRKITFPICARDISDELYDLATWLDEVGSFLAKISGTCFGHLRHIPDYFKFNGQIVHYILLRWPTCFGLKEFALITRLNCSAYARESKMNKVLRKGENFHFKVTKNKNITSTKLISLIKSNKLNKEQKLKSYLVRFVHSMLLTPDWSKILDSNHIKMADDLDFFNSYPWGKESFDLTLTYLKNLINLRKQREIWYTSKSDNIVEGDPFKYKGRSTMFVHPYLTPTVREMEQNYMATFQPYTDEVKDAAINVLKAQFKGVTILTSRVQSADDEYLDDHNIVQP</sequence>
<dbReference type="Pfam" id="PF09331">
    <property type="entry name" value="DUF1985"/>
    <property type="match status" value="1"/>
</dbReference>
<dbReference type="PANTHER" id="PTHR48449">
    <property type="entry name" value="DUF1985 DOMAIN-CONTAINING PROTEIN"/>
    <property type="match status" value="1"/>
</dbReference>
<organism evidence="3 4">
    <name type="scientific">Solanum tuberosum</name>
    <name type="common">Potato</name>
    <dbReference type="NCBI Taxonomy" id="4113"/>
    <lineage>
        <taxon>Eukaryota</taxon>
        <taxon>Viridiplantae</taxon>
        <taxon>Streptophyta</taxon>
        <taxon>Embryophyta</taxon>
        <taxon>Tracheophyta</taxon>
        <taxon>Spermatophyta</taxon>
        <taxon>Magnoliopsida</taxon>
        <taxon>eudicotyledons</taxon>
        <taxon>Gunneridae</taxon>
        <taxon>Pentapetalae</taxon>
        <taxon>asterids</taxon>
        <taxon>lamiids</taxon>
        <taxon>Solanales</taxon>
        <taxon>Solanaceae</taxon>
        <taxon>Solanoideae</taxon>
        <taxon>Solaneae</taxon>
        <taxon>Solanum</taxon>
    </lineage>
</organism>
<dbReference type="EMBL" id="JAIVGD010000018">
    <property type="protein sequence ID" value="KAH0754416.1"/>
    <property type="molecule type" value="Genomic_DNA"/>
</dbReference>
<reference evidence="3 4" key="1">
    <citation type="journal article" date="2021" name="bioRxiv">
        <title>Chromosome-scale and haplotype-resolved genome assembly of a tetraploid potato cultivar.</title>
        <authorList>
            <person name="Sun H."/>
            <person name="Jiao W.-B."/>
            <person name="Krause K."/>
            <person name="Campoy J.A."/>
            <person name="Goel M."/>
            <person name="Folz-Donahue K."/>
            <person name="Kukat C."/>
            <person name="Huettel B."/>
            <person name="Schneeberger K."/>
        </authorList>
    </citation>
    <scope>NUCLEOTIDE SEQUENCE [LARGE SCALE GENOMIC DNA]</scope>
    <source>
        <strain evidence="3">SolTubOtavaFocal</strain>
        <tissue evidence="3">Leaves</tissue>
    </source>
</reference>
<feature type="domain" description="DUF1985" evidence="2">
    <location>
        <begin position="144"/>
        <end position="259"/>
    </location>
</feature>
<evidence type="ECO:0000259" key="2">
    <source>
        <dbReference type="Pfam" id="PF09331"/>
    </source>
</evidence>
<accession>A0ABQ7UTE0</accession>
<evidence type="ECO:0000313" key="4">
    <source>
        <dbReference type="Proteomes" id="UP000826656"/>
    </source>
</evidence>
<proteinExistence type="predicted"/>
<protein>
    <recommendedName>
        <fullName evidence="2">DUF1985 domain-containing protein</fullName>
    </recommendedName>
</protein>
<evidence type="ECO:0000313" key="3">
    <source>
        <dbReference type="EMBL" id="KAH0754416.1"/>
    </source>
</evidence>
<gene>
    <name evidence="3" type="ORF">KY290_024686</name>
</gene>
<dbReference type="InterPro" id="IPR015410">
    <property type="entry name" value="DUF1985"/>
</dbReference>
<dbReference type="Proteomes" id="UP000826656">
    <property type="component" value="Unassembled WGS sequence"/>
</dbReference>
<name>A0ABQ7UTE0_SOLTU</name>
<keyword evidence="4" id="KW-1185">Reference proteome</keyword>
<evidence type="ECO:0000256" key="1">
    <source>
        <dbReference type="SAM" id="MobiDB-lite"/>
    </source>
</evidence>
<dbReference type="PANTHER" id="PTHR48449:SF1">
    <property type="entry name" value="DUF1985 DOMAIN-CONTAINING PROTEIN"/>
    <property type="match status" value="1"/>
</dbReference>
<feature type="region of interest" description="Disordered" evidence="1">
    <location>
        <begin position="1"/>
        <end position="21"/>
    </location>
</feature>
<comment type="caution">
    <text evidence="3">The sequence shown here is derived from an EMBL/GenBank/DDBJ whole genome shotgun (WGS) entry which is preliminary data.</text>
</comment>